<protein>
    <submittedName>
        <fullName evidence="1">Uncharacterized protein</fullName>
    </submittedName>
</protein>
<organism evidence="1 2">
    <name type="scientific">Dreissena polymorpha</name>
    <name type="common">Zebra mussel</name>
    <name type="synonym">Mytilus polymorpha</name>
    <dbReference type="NCBI Taxonomy" id="45954"/>
    <lineage>
        <taxon>Eukaryota</taxon>
        <taxon>Metazoa</taxon>
        <taxon>Spiralia</taxon>
        <taxon>Lophotrochozoa</taxon>
        <taxon>Mollusca</taxon>
        <taxon>Bivalvia</taxon>
        <taxon>Autobranchia</taxon>
        <taxon>Heteroconchia</taxon>
        <taxon>Euheterodonta</taxon>
        <taxon>Imparidentia</taxon>
        <taxon>Neoheterodontei</taxon>
        <taxon>Myida</taxon>
        <taxon>Dreissenoidea</taxon>
        <taxon>Dreissenidae</taxon>
        <taxon>Dreissena</taxon>
    </lineage>
</organism>
<reference evidence="1" key="1">
    <citation type="journal article" date="2019" name="bioRxiv">
        <title>The Genome of the Zebra Mussel, Dreissena polymorpha: A Resource for Invasive Species Research.</title>
        <authorList>
            <person name="McCartney M.A."/>
            <person name="Auch B."/>
            <person name="Kono T."/>
            <person name="Mallez S."/>
            <person name="Zhang Y."/>
            <person name="Obille A."/>
            <person name="Becker A."/>
            <person name="Abrahante J.E."/>
            <person name="Garbe J."/>
            <person name="Badalamenti J.P."/>
            <person name="Herman A."/>
            <person name="Mangelson H."/>
            <person name="Liachko I."/>
            <person name="Sullivan S."/>
            <person name="Sone E.D."/>
            <person name="Koren S."/>
            <person name="Silverstein K.A.T."/>
            <person name="Beckman K.B."/>
            <person name="Gohl D.M."/>
        </authorList>
    </citation>
    <scope>NUCLEOTIDE SEQUENCE</scope>
    <source>
        <strain evidence="1">Duluth1</strain>
        <tissue evidence="1">Whole animal</tissue>
    </source>
</reference>
<keyword evidence="2" id="KW-1185">Reference proteome</keyword>
<reference evidence="1" key="2">
    <citation type="submission" date="2020-11" db="EMBL/GenBank/DDBJ databases">
        <authorList>
            <person name="McCartney M.A."/>
            <person name="Auch B."/>
            <person name="Kono T."/>
            <person name="Mallez S."/>
            <person name="Becker A."/>
            <person name="Gohl D.M."/>
            <person name="Silverstein K.A.T."/>
            <person name="Koren S."/>
            <person name="Bechman K.B."/>
            <person name="Herman A."/>
            <person name="Abrahante J.E."/>
            <person name="Garbe J."/>
        </authorList>
    </citation>
    <scope>NUCLEOTIDE SEQUENCE</scope>
    <source>
        <strain evidence="1">Duluth1</strain>
        <tissue evidence="1">Whole animal</tissue>
    </source>
</reference>
<evidence type="ECO:0000313" key="1">
    <source>
        <dbReference type="EMBL" id="KAH3827956.1"/>
    </source>
</evidence>
<proteinExistence type="predicted"/>
<evidence type="ECO:0000313" key="2">
    <source>
        <dbReference type="Proteomes" id="UP000828390"/>
    </source>
</evidence>
<gene>
    <name evidence="1" type="ORF">DPMN_129902</name>
</gene>
<dbReference type="Proteomes" id="UP000828390">
    <property type="component" value="Unassembled WGS sequence"/>
</dbReference>
<dbReference type="AlphaFoldDB" id="A0A9D4H211"/>
<accession>A0A9D4H211</accession>
<dbReference type="EMBL" id="JAIWYP010000005">
    <property type="protein sequence ID" value="KAH3827956.1"/>
    <property type="molecule type" value="Genomic_DNA"/>
</dbReference>
<comment type="caution">
    <text evidence="1">The sequence shown here is derived from an EMBL/GenBank/DDBJ whole genome shotgun (WGS) entry which is preliminary data.</text>
</comment>
<name>A0A9D4H211_DREPO</name>
<sequence length="55" mass="5871">MTECAATFLYSHTKDKYGLLLASIAEDVWGLEACRTLPAGGNLAEVVHMSTVLAT</sequence>